<comment type="caution">
    <text evidence="1">The sequence shown here is derived from an EMBL/GenBank/DDBJ whole genome shotgun (WGS) entry which is preliminary data.</text>
</comment>
<organism evidence="1">
    <name type="scientific">bioreactor metagenome</name>
    <dbReference type="NCBI Taxonomy" id="1076179"/>
    <lineage>
        <taxon>unclassified sequences</taxon>
        <taxon>metagenomes</taxon>
        <taxon>ecological metagenomes</taxon>
    </lineage>
</organism>
<sequence length="73" mass="8271">MIPADCFVVIRCNPIVERVGCHIQYTVIFGGVLQNMLIGWCLRKDLLFVQFSSEIAVVEVPFVYCPHIGKTKD</sequence>
<dbReference type="EMBL" id="VSSQ01002944">
    <property type="protein sequence ID" value="MPM18232.1"/>
    <property type="molecule type" value="Genomic_DNA"/>
</dbReference>
<evidence type="ECO:0000313" key="1">
    <source>
        <dbReference type="EMBL" id="MPM18232.1"/>
    </source>
</evidence>
<accession>A0A644XPV0</accession>
<proteinExistence type="predicted"/>
<protein>
    <submittedName>
        <fullName evidence="1">Uncharacterized protein</fullName>
    </submittedName>
</protein>
<reference evidence="1" key="1">
    <citation type="submission" date="2019-08" db="EMBL/GenBank/DDBJ databases">
        <authorList>
            <person name="Kucharzyk K."/>
            <person name="Murdoch R.W."/>
            <person name="Higgins S."/>
            <person name="Loffler F."/>
        </authorList>
    </citation>
    <scope>NUCLEOTIDE SEQUENCE</scope>
</reference>
<gene>
    <name evidence="1" type="ORF">SDC9_64638</name>
</gene>
<name>A0A644XPV0_9ZZZZ</name>
<dbReference type="AlphaFoldDB" id="A0A644XPV0"/>